<proteinExistence type="predicted"/>
<dbReference type="InterPro" id="IPR036867">
    <property type="entry name" value="R3H_dom_sf"/>
</dbReference>
<evidence type="ECO:0000313" key="4">
    <source>
        <dbReference type="Proteomes" id="UP000226192"/>
    </source>
</evidence>
<evidence type="ECO:0000313" key="3">
    <source>
        <dbReference type="EMBL" id="PHH64425.1"/>
    </source>
</evidence>
<dbReference type="OrthoDB" id="10256743at2759"/>
<dbReference type="SUPFAM" id="SSF82708">
    <property type="entry name" value="R3H domain"/>
    <property type="match status" value="1"/>
</dbReference>
<reference evidence="3 4" key="1">
    <citation type="submission" date="2017-06" db="EMBL/GenBank/DDBJ databases">
        <title>Ant-infecting Ophiocordyceps genomes reveal a high diversity of potential behavioral manipulation genes and a possible major role for enterotoxins.</title>
        <authorList>
            <person name="De Bekker C."/>
            <person name="Evans H.C."/>
            <person name="Brachmann A."/>
            <person name="Hughes D.P."/>
        </authorList>
    </citation>
    <scope>NUCLEOTIDE SEQUENCE [LARGE SCALE GENOMIC DNA]</scope>
    <source>
        <strain evidence="3 4">Map64</strain>
    </source>
</reference>
<keyword evidence="4" id="KW-1185">Reference proteome</keyword>
<gene>
    <name evidence="3" type="ORF">CDD81_4646</name>
</gene>
<dbReference type="Proteomes" id="UP000226192">
    <property type="component" value="Unassembled WGS sequence"/>
</dbReference>
<accession>A0A2C5Y4K0</accession>
<comment type="caution">
    <text evidence="3">The sequence shown here is derived from an EMBL/GenBank/DDBJ whole genome shotgun (WGS) entry which is preliminary data.</text>
</comment>
<feature type="compositionally biased region" description="Basic and acidic residues" evidence="1">
    <location>
        <begin position="87"/>
        <end position="120"/>
    </location>
</feature>
<dbReference type="InterPro" id="IPR025952">
    <property type="entry name" value="R3H-assoc_dom"/>
</dbReference>
<feature type="domain" description="R3H-associated N-terminal" evidence="2">
    <location>
        <begin position="90"/>
        <end position="202"/>
    </location>
</feature>
<dbReference type="AlphaFoldDB" id="A0A2C5Y4K0"/>
<sequence>MAIYSAVPPPPALVSNQVSSHQGPSSPPPHSTSAAEVDAWTVSALQSLSISPFARGTGTPLAIAIDHDAQTRKDMSCANYADTASEPLRRPPSRRDSQRRREALLKGKEGSRQRRRWENDRLIGVPNVQPPLPSDWEVQPTHRVHHVPYQMAQFWDQGLHQRIQEKTLALKDARKRHQLKAGSATGTGIGEVPRDLRDTSKRSPVIRDWIRTLEEPLRQYLTAARLERQGHQEPTNEQDMDSDEEEIIFSGRSGAMQELKEKRAPRLKLARRQVQSQTVDSGMVYDSLGEGESAAFKRWLTHSLSNYYGLSSRSVTLAGSRCRVVYVAFKDPAGTELAQLPRPLWELC</sequence>
<name>A0A2C5Y4K0_9HYPO</name>
<evidence type="ECO:0000256" key="1">
    <source>
        <dbReference type="SAM" id="MobiDB-lite"/>
    </source>
</evidence>
<evidence type="ECO:0000259" key="2">
    <source>
        <dbReference type="Pfam" id="PF13902"/>
    </source>
</evidence>
<organism evidence="3 4">
    <name type="scientific">Ophiocordyceps australis</name>
    <dbReference type="NCBI Taxonomy" id="1399860"/>
    <lineage>
        <taxon>Eukaryota</taxon>
        <taxon>Fungi</taxon>
        <taxon>Dikarya</taxon>
        <taxon>Ascomycota</taxon>
        <taxon>Pezizomycotina</taxon>
        <taxon>Sordariomycetes</taxon>
        <taxon>Hypocreomycetidae</taxon>
        <taxon>Hypocreales</taxon>
        <taxon>Ophiocordycipitaceae</taxon>
        <taxon>Ophiocordyceps</taxon>
    </lineage>
</organism>
<feature type="region of interest" description="Disordered" evidence="1">
    <location>
        <begin position="79"/>
        <end position="120"/>
    </location>
</feature>
<dbReference type="Pfam" id="PF13902">
    <property type="entry name" value="R3H-assoc"/>
    <property type="match status" value="1"/>
</dbReference>
<feature type="region of interest" description="Disordered" evidence="1">
    <location>
        <begin position="1"/>
        <end position="35"/>
    </location>
</feature>
<dbReference type="EMBL" id="NJET01000031">
    <property type="protein sequence ID" value="PHH64425.1"/>
    <property type="molecule type" value="Genomic_DNA"/>
</dbReference>
<protein>
    <recommendedName>
        <fullName evidence="2">R3H-associated N-terminal domain-containing protein</fullName>
    </recommendedName>
</protein>
<dbReference type="GO" id="GO:0003676">
    <property type="term" value="F:nucleic acid binding"/>
    <property type="evidence" value="ECO:0007669"/>
    <property type="project" value="InterPro"/>
</dbReference>